<dbReference type="GO" id="GO:0005794">
    <property type="term" value="C:Golgi apparatus"/>
    <property type="evidence" value="ECO:0007669"/>
    <property type="project" value="UniProtKB-SubCell"/>
</dbReference>
<feature type="coiled-coil region" evidence="8">
    <location>
        <begin position="916"/>
        <end position="946"/>
    </location>
</feature>
<keyword evidence="6" id="KW-0472">Membrane</keyword>
<evidence type="ECO:0000256" key="8">
    <source>
        <dbReference type="SAM" id="Coils"/>
    </source>
</evidence>
<keyword evidence="5 7" id="KW-0653">Protein transport</keyword>
<keyword evidence="7" id="KW-0333">Golgi apparatus</keyword>
<dbReference type="Pfam" id="PF01602">
    <property type="entry name" value="Adaptin_N"/>
    <property type="match status" value="1"/>
</dbReference>
<name>A0A9P4NDY3_9PEZI</name>
<dbReference type="Gene3D" id="1.25.10.10">
    <property type="entry name" value="Leucine-rich Repeat Variant"/>
    <property type="match status" value="1"/>
</dbReference>
<evidence type="ECO:0000313" key="11">
    <source>
        <dbReference type="EMBL" id="KAF2416434.1"/>
    </source>
</evidence>
<protein>
    <recommendedName>
        <fullName evidence="7">AP-3 complex subunit delta</fullName>
    </recommendedName>
</protein>
<dbReference type="Proteomes" id="UP000800235">
    <property type="component" value="Unassembled WGS sequence"/>
</dbReference>
<evidence type="ECO:0000256" key="9">
    <source>
        <dbReference type="SAM" id="MobiDB-lite"/>
    </source>
</evidence>
<comment type="similarity">
    <text evidence="2 7">Belongs to the adaptor complexes large subunit family.</text>
</comment>
<dbReference type="GO" id="GO:0006623">
    <property type="term" value="P:protein targeting to vacuole"/>
    <property type="evidence" value="ECO:0007669"/>
    <property type="project" value="TreeGrafter"/>
</dbReference>
<feature type="compositionally biased region" description="Basic and acidic residues" evidence="9">
    <location>
        <begin position="411"/>
        <end position="420"/>
    </location>
</feature>
<accession>A0A9P4NDY3</accession>
<comment type="subcellular location">
    <subcellularLocation>
        <location evidence="1">Endomembrane system</location>
    </subcellularLocation>
    <subcellularLocation>
        <location evidence="7">Golgi apparatus</location>
    </subcellularLocation>
</comment>
<dbReference type="InterPro" id="IPR011989">
    <property type="entry name" value="ARM-like"/>
</dbReference>
<proteinExistence type="inferred from homology"/>
<dbReference type="SUPFAM" id="SSF48371">
    <property type="entry name" value="ARM repeat"/>
    <property type="match status" value="1"/>
</dbReference>
<dbReference type="InterPro" id="IPR017105">
    <property type="entry name" value="AP3_complex_dsu"/>
</dbReference>
<evidence type="ECO:0000313" key="12">
    <source>
        <dbReference type="Proteomes" id="UP000800235"/>
    </source>
</evidence>
<feature type="region of interest" description="Disordered" evidence="9">
    <location>
        <begin position="950"/>
        <end position="1027"/>
    </location>
</feature>
<dbReference type="PIRSF" id="PIRSF037092">
    <property type="entry name" value="AP3_complex_delta"/>
    <property type="match status" value="1"/>
</dbReference>
<evidence type="ECO:0000256" key="5">
    <source>
        <dbReference type="ARBA" id="ARBA00022927"/>
    </source>
</evidence>
<dbReference type="PANTHER" id="PTHR22781:SF12">
    <property type="entry name" value="AP-3 COMPLEX SUBUNIT DELTA-1"/>
    <property type="match status" value="1"/>
</dbReference>
<dbReference type="PANTHER" id="PTHR22781">
    <property type="entry name" value="DELTA ADAPTIN-RELATED"/>
    <property type="match status" value="1"/>
</dbReference>
<comment type="caution">
    <text evidence="11">The sequence shown here is derived from an EMBL/GenBank/DDBJ whole genome shotgun (WGS) entry which is preliminary data.</text>
</comment>
<sequence length="1027" mass="113758">MFEKSLYDLIRGLRNHKGSEREYIQESLRECRREIKGQDMNLKATALLKITYLEMFGHDMSWASFNVLEVMSSQNYMQKRVGYLAAIQSFRPDTEVLMLAENLLKKDLTSPTPVIISLPLVAIPHVINPSMANSLLSDLLPRLTHSNPAIRKKTIVTLYRLALVYPETLRPAWPKIKERLQDENEDPSVTSAIINVVCELGWRRPQDFLPLAPRLFDLLVEGGNNWMAIKIIKLFATLTPLEPRLIKKLLPPLTTIIKTTPAMSLLYECINGIVQGGILDGSEGMAEGEEIARLCVGKLRSMLVVEGDPNLKYVALLAFQKIVVSHPHLVSLHQDVILECIDDADISIRMRALDLAVGMVNSDNLSMIVETLVRQLVNAPIASLADDTSNDRGMHGGVEPLAESDDEDAEESLRNREIKSNKPPPLPEDYRINAIRSILDMCSRDTYANINDFEWYITILIKLIKACPSVNTTGADDTEIGAQLANSHRDISYDIGQELQNVAVRVKSMRPEATAATQTVLTLDTHGQFFPASGNGGQGVLEACAWVCGEYAEYLTDPDAVLNSLLYSGGEHLPANILAIYIHAVLKIFALVCGNQEIAWSPPRRTNLTLLMAKIVYFLEPLAAHPDLDVQERAVEYLEVMKLASEAASGHIVAEDGDFAGPPLLLTQAIPALFTGMELNPVAAGALQKVPLQDELDLNAPINENLANILKQADEDDSMEDVQDSFLQFYNERPESSAPTPEAAADRLDVAARQEATSYQNLSDDDRLDPGAAAQKRAERRDRNKDDPFYIGQQDDDYSASSRLHNIIRYTNGDDLDIDSIPIMDLDLEARSGSGSRTPLDHNRPRKAAQRKRVEITSEETIGGEDDKSRSISRPDMARSLPSRVKKSLLHIDSSGLGSLSLEGNSRYGELDIEQREAEEKALREVERLRLEMQRASERIQAKEESVVVRKKKKKAKPPVLDVEEPSVVDQGDGVVKKKKKKKKVLDGAEGGESPSLGFGDGDALSTPEVKKKKRRVVGLKEEGSGG</sequence>
<keyword evidence="12" id="KW-1185">Reference proteome</keyword>
<evidence type="ECO:0000259" key="10">
    <source>
        <dbReference type="Pfam" id="PF01602"/>
    </source>
</evidence>
<dbReference type="EMBL" id="MU007158">
    <property type="protein sequence ID" value="KAF2416434.1"/>
    <property type="molecule type" value="Genomic_DNA"/>
</dbReference>
<reference evidence="11" key="1">
    <citation type="journal article" date="2020" name="Stud. Mycol.">
        <title>101 Dothideomycetes genomes: a test case for predicting lifestyles and emergence of pathogens.</title>
        <authorList>
            <person name="Haridas S."/>
            <person name="Albert R."/>
            <person name="Binder M."/>
            <person name="Bloem J."/>
            <person name="Labutti K."/>
            <person name="Salamov A."/>
            <person name="Andreopoulos B."/>
            <person name="Baker S."/>
            <person name="Barry K."/>
            <person name="Bills G."/>
            <person name="Bluhm B."/>
            <person name="Cannon C."/>
            <person name="Castanera R."/>
            <person name="Culley D."/>
            <person name="Daum C."/>
            <person name="Ezra D."/>
            <person name="Gonzalez J."/>
            <person name="Henrissat B."/>
            <person name="Kuo A."/>
            <person name="Liang C."/>
            <person name="Lipzen A."/>
            <person name="Lutzoni F."/>
            <person name="Magnuson J."/>
            <person name="Mondo S."/>
            <person name="Nolan M."/>
            <person name="Ohm R."/>
            <person name="Pangilinan J."/>
            <person name="Park H.-J."/>
            <person name="Ramirez L."/>
            <person name="Alfaro M."/>
            <person name="Sun H."/>
            <person name="Tritt A."/>
            <person name="Yoshinaga Y."/>
            <person name="Zwiers L.-H."/>
            <person name="Turgeon B."/>
            <person name="Goodwin S."/>
            <person name="Spatafora J."/>
            <person name="Crous P."/>
            <person name="Grigoriev I."/>
        </authorList>
    </citation>
    <scope>NUCLEOTIDE SEQUENCE</scope>
    <source>
        <strain evidence="11">CBS 130266</strain>
    </source>
</reference>
<keyword evidence="3 7" id="KW-0813">Transport</keyword>
<evidence type="ECO:0000256" key="7">
    <source>
        <dbReference type="PIRNR" id="PIRNR037092"/>
    </source>
</evidence>
<gene>
    <name evidence="11" type="ORF">EJ08DRAFT_739576</name>
</gene>
<feature type="region of interest" description="Disordered" evidence="9">
    <location>
        <begin position="387"/>
        <end position="425"/>
    </location>
</feature>
<dbReference type="InterPro" id="IPR002553">
    <property type="entry name" value="Clathrin/coatomer_adapt-like_N"/>
</dbReference>
<comment type="subunit">
    <text evidence="7">Adaptor protein complex 3 (AP-3) is a heterotetramer.</text>
</comment>
<evidence type="ECO:0000256" key="6">
    <source>
        <dbReference type="ARBA" id="ARBA00023136"/>
    </source>
</evidence>
<feature type="domain" description="Clathrin/coatomer adaptor adaptin-like N-terminal" evidence="10">
    <location>
        <begin position="20"/>
        <end position="644"/>
    </location>
</feature>
<evidence type="ECO:0000256" key="1">
    <source>
        <dbReference type="ARBA" id="ARBA00004308"/>
    </source>
</evidence>
<dbReference type="InterPro" id="IPR016024">
    <property type="entry name" value="ARM-type_fold"/>
</dbReference>
<dbReference type="GO" id="GO:0030123">
    <property type="term" value="C:AP-3 adaptor complex"/>
    <property type="evidence" value="ECO:0007669"/>
    <property type="project" value="InterPro"/>
</dbReference>
<dbReference type="OrthoDB" id="10264595at2759"/>
<dbReference type="GO" id="GO:0006896">
    <property type="term" value="P:Golgi to vacuole transport"/>
    <property type="evidence" value="ECO:0007669"/>
    <property type="project" value="TreeGrafter"/>
</dbReference>
<feature type="compositionally biased region" description="Basic and acidic residues" evidence="9">
    <location>
        <begin position="776"/>
        <end position="788"/>
    </location>
</feature>
<dbReference type="AlphaFoldDB" id="A0A9P4NDY3"/>
<keyword evidence="4" id="KW-0677">Repeat</keyword>
<feature type="region of interest" description="Disordered" evidence="9">
    <location>
        <begin position="755"/>
        <end position="797"/>
    </location>
</feature>
<organism evidence="11 12">
    <name type="scientific">Tothia fuscella</name>
    <dbReference type="NCBI Taxonomy" id="1048955"/>
    <lineage>
        <taxon>Eukaryota</taxon>
        <taxon>Fungi</taxon>
        <taxon>Dikarya</taxon>
        <taxon>Ascomycota</taxon>
        <taxon>Pezizomycotina</taxon>
        <taxon>Dothideomycetes</taxon>
        <taxon>Pleosporomycetidae</taxon>
        <taxon>Venturiales</taxon>
        <taxon>Cylindrosympodiaceae</taxon>
        <taxon>Tothia</taxon>
    </lineage>
</organism>
<dbReference type="GO" id="GO:0010008">
    <property type="term" value="C:endosome membrane"/>
    <property type="evidence" value="ECO:0007669"/>
    <property type="project" value="TreeGrafter"/>
</dbReference>
<evidence type="ECO:0000256" key="4">
    <source>
        <dbReference type="ARBA" id="ARBA00022737"/>
    </source>
</evidence>
<keyword evidence="8" id="KW-0175">Coiled coil</keyword>
<evidence type="ECO:0000256" key="3">
    <source>
        <dbReference type="ARBA" id="ARBA00022448"/>
    </source>
</evidence>
<feature type="region of interest" description="Disordered" evidence="9">
    <location>
        <begin position="830"/>
        <end position="882"/>
    </location>
</feature>
<evidence type="ECO:0000256" key="2">
    <source>
        <dbReference type="ARBA" id="ARBA00006613"/>
    </source>
</evidence>
<comment type="function">
    <text evidence="7">Part of the AP-3 complex, an adaptor-related complex which is not clathrin-associated. The complex is associated with the Golgi region as well as more peripheral structures. It facilitates the budding of vesicles from the Golgi membrane.</text>
</comment>